<feature type="transmembrane region" description="Helical" evidence="1">
    <location>
        <begin position="12"/>
        <end position="30"/>
    </location>
</feature>
<reference evidence="2" key="1">
    <citation type="journal article" date="2014" name="Front. Microbiol.">
        <title>High frequency of phylogenetically diverse reductive dehalogenase-homologous genes in deep subseafloor sedimentary metagenomes.</title>
        <authorList>
            <person name="Kawai M."/>
            <person name="Futagami T."/>
            <person name="Toyoda A."/>
            <person name="Takaki Y."/>
            <person name="Nishi S."/>
            <person name="Hori S."/>
            <person name="Arai W."/>
            <person name="Tsubouchi T."/>
            <person name="Morono Y."/>
            <person name="Uchiyama I."/>
            <person name="Ito T."/>
            <person name="Fujiyama A."/>
            <person name="Inagaki F."/>
            <person name="Takami H."/>
        </authorList>
    </citation>
    <scope>NUCLEOTIDE SEQUENCE</scope>
    <source>
        <strain evidence="2">Expedition CK06-06</strain>
    </source>
</reference>
<protein>
    <submittedName>
        <fullName evidence="2">Uncharacterized protein</fullName>
    </submittedName>
</protein>
<sequence length="69" mass="7386">ATSVEFKRYGIPVLPIFAIFALAFAAPSMIEVWYTGSAIAAMTTFMHLSALTIGASLAFGYRAGKVLVR</sequence>
<name>X1NWE5_9ZZZZ</name>
<evidence type="ECO:0000256" key="1">
    <source>
        <dbReference type="SAM" id="Phobius"/>
    </source>
</evidence>
<comment type="caution">
    <text evidence="2">The sequence shown here is derived from an EMBL/GenBank/DDBJ whole genome shotgun (WGS) entry which is preliminary data.</text>
</comment>
<keyword evidence="1" id="KW-0812">Transmembrane</keyword>
<gene>
    <name evidence="2" type="ORF">S06H3_54097</name>
</gene>
<dbReference type="AlphaFoldDB" id="X1NWE5"/>
<proteinExistence type="predicted"/>
<dbReference type="EMBL" id="BARV01034561">
    <property type="protein sequence ID" value="GAI48387.1"/>
    <property type="molecule type" value="Genomic_DNA"/>
</dbReference>
<accession>X1NWE5</accession>
<keyword evidence="1" id="KW-1133">Transmembrane helix</keyword>
<feature type="transmembrane region" description="Helical" evidence="1">
    <location>
        <begin position="36"/>
        <end position="61"/>
    </location>
</feature>
<organism evidence="2">
    <name type="scientific">marine sediment metagenome</name>
    <dbReference type="NCBI Taxonomy" id="412755"/>
    <lineage>
        <taxon>unclassified sequences</taxon>
        <taxon>metagenomes</taxon>
        <taxon>ecological metagenomes</taxon>
    </lineage>
</organism>
<feature type="non-terminal residue" evidence="2">
    <location>
        <position position="1"/>
    </location>
</feature>
<keyword evidence="1" id="KW-0472">Membrane</keyword>
<evidence type="ECO:0000313" key="2">
    <source>
        <dbReference type="EMBL" id="GAI48387.1"/>
    </source>
</evidence>